<keyword evidence="5" id="KW-1185">Reference proteome</keyword>
<dbReference type="Pfam" id="PF00496">
    <property type="entry name" value="SBP_bac_5"/>
    <property type="match status" value="1"/>
</dbReference>
<dbReference type="InterPro" id="IPR006311">
    <property type="entry name" value="TAT_signal"/>
</dbReference>
<evidence type="ECO:0000256" key="1">
    <source>
        <dbReference type="ARBA" id="ARBA00004418"/>
    </source>
</evidence>
<dbReference type="InterPro" id="IPR030678">
    <property type="entry name" value="Peptide/Ni-bd"/>
</dbReference>
<dbReference type="PIRSF" id="PIRSF002741">
    <property type="entry name" value="MppA"/>
    <property type="match status" value="1"/>
</dbReference>
<dbReference type="SUPFAM" id="SSF53850">
    <property type="entry name" value="Periplasmic binding protein-like II"/>
    <property type="match status" value="1"/>
</dbReference>
<comment type="similarity">
    <text evidence="2">Belongs to the bacterial solute-binding protein 5 family.</text>
</comment>
<dbReference type="GO" id="GO:0043190">
    <property type="term" value="C:ATP-binding cassette (ABC) transporter complex"/>
    <property type="evidence" value="ECO:0007669"/>
    <property type="project" value="InterPro"/>
</dbReference>
<dbReference type="Proteomes" id="UP000198703">
    <property type="component" value="Unassembled WGS sequence"/>
</dbReference>
<dbReference type="GO" id="GO:0030288">
    <property type="term" value="C:outer membrane-bounded periplasmic space"/>
    <property type="evidence" value="ECO:0007669"/>
    <property type="project" value="UniProtKB-ARBA"/>
</dbReference>
<protein>
    <submittedName>
        <fullName evidence="4">Peptide/nickel transport system substrate-binding protein</fullName>
    </submittedName>
</protein>
<organism evidence="4 5">
    <name type="scientific">Rubrimonas cliftonensis</name>
    <dbReference type="NCBI Taxonomy" id="89524"/>
    <lineage>
        <taxon>Bacteria</taxon>
        <taxon>Pseudomonadati</taxon>
        <taxon>Pseudomonadota</taxon>
        <taxon>Alphaproteobacteria</taxon>
        <taxon>Rhodobacterales</taxon>
        <taxon>Paracoccaceae</taxon>
        <taxon>Rubrimonas</taxon>
    </lineage>
</organism>
<dbReference type="Gene3D" id="3.40.190.10">
    <property type="entry name" value="Periplasmic binding protein-like II"/>
    <property type="match status" value="1"/>
</dbReference>
<sequence>MRLTRRQFLDSAAAGATVIGLGHLLDPALALGATPDWAADALAGQEPKYGGVLTYGQTYPNWALGQSNRGQHPYYWLDLLTRSVWNCLTWVDEDMNARLELAASLTPNDALDVWDATLREGVTFHDGTEMTSADVVSSIQFHMLGGVGLIRAQIERVEPVGRHGVRFFLNAPNAEFAYSLAEYRAAIFKAADPETIGFDGVGTGPFRLIEIDNARQFRTERNEAYWMEGKPYLDELRGVLALGNAAINGYRAGQLNGVFNIDPGQIGQFRDAGAEIHAAPAGDQFWLVLPKNVNFPWNDQRVRQAMSFAIDRPAINRIVYGDPEGWTGNDTHMTGVNREFLPRAVERDVARARALLAEAGYPDGVDLPAMYFCPSFPEEPRVYPIVTESLAEAGIRLAFEERPCDGFDPFVNGVNQPIGRPRRNLVGPRNPFINLSRLSVRNAAEPGGWQGAGSDRFNALILQAVGEADEARRLELYHEAQRLAQEETPGVMLGGRRNMVAHAPAVKNLRSHSQNWSSRFDNVWIDG</sequence>
<accession>A0A1H4G4P6</accession>
<name>A0A1H4G4P6_9RHOB</name>
<dbReference type="GO" id="GO:1904680">
    <property type="term" value="F:peptide transmembrane transporter activity"/>
    <property type="evidence" value="ECO:0007669"/>
    <property type="project" value="TreeGrafter"/>
</dbReference>
<feature type="domain" description="Solute-binding protein family 5" evidence="3">
    <location>
        <begin position="100"/>
        <end position="400"/>
    </location>
</feature>
<gene>
    <name evidence="4" type="ORF">SAMN05444370_13513</name>
</gene>
<proteinExistence type="inferred from homology"/>
<dbReference type="InterPro" id="IPR000914">
    <property type="entry name" value="SBP_5_dom"/>
</dbReference>
<dbReference type="RefSeq" id="WP_175479044.1">
    <property type="nucleotide sequence ID" value="NZ_FNQM01000035.1"/>
</dbReference>
<dbReference type="GO" id="GO:0015833">
    <property type="term" value="P:peptide transport"/>
    <property type="evidence" value="ECO:0007669"/>
    <property type="project" value="TreeGrafter"/>
</dbReference>
<dbReference type="AlphaFoldDB" id="A0A1H4G4P6"/>
<dbReference type="PROSITE" id="PS51318">
    <property type="entry name" value="TAT"/>
    <property type="match status" value="1"/>
</dbReference>
<evidence type="ECO:0000256" key="2">
    <source>
        <dbReference type="ARBA" id="ARBA00005695"/>
    </source>
</evidence>
<dbReference type="PANTHER" id="PTHR30290">
    <property type="entry name" value="PERIPLASMIC BINDING COMPONENT OF ABC TRANSPORTER"/>
    <property type="match status" value="1"/>
</dbReference>
<comment type="subcellular location">
    <subcellularLocation>
        <location evidence="1">Periplasm</location>
    </subcellularLocation>
</comment>
<reference evidence="4 5" key="1">
    <citation type="submission" date="2016-10" db="EMBL/GenBank/DDBJ databases">
        <authorList>
            <person name="de Groot N.N."/>
        </authorList>
    </citation>
    <scope>NUCLEOTIDE SEQUENCE [LARGE SCALE GENOMIC DNA]</scope>
    <source>
        <strain evidence="4 5">DSM 15345</strain>
    </source>
</reference>
<dbReference type="EMBL" id="FNQM01000035">
    <property type="protein sequence ID" value="SEB03898.1"/>
    <property type="molecule type" value="Genomic_DNA"/>
</dbReference>
<dbReference type="STRING" id="89524.SAMN05444370_13513"/>
<evidence type="ECO:0000313" key="5">
    <source>
        <dbReference type="Proteomes" id="UP000198703"/>
    </source>
</evidence>
<dbReference type="InterPro" id="IPR039424">
    <property type="entry name" value="SBP_5"/>
</dbReference>
<evidence type="ECO:0000313" key="4">
    <source>
        <dbReference type="EMBL" id="SEB03898.1"/>
    </source>
</evidence>
<evidence type="ECO:0000259" key="3">
    <source>
        <dbReference type="Pfam" id="PF00496"/>
    </source>
</evidence>
<dbReference type="Gene3D" id="3.10.105.10">
    <property type="entry name" value="Dipeptide-binding Protein, Domain 3"/>
    <property type="match status" value="1"/>
</dbReference>